<dbReference type="InterPro" id="IPR003777">
    <property type="entry name" value="XdhC_CoxI"/>
</dbReference>
<evidence type="ECO:0000259" key="1">
    <source>
        <dbReference type="Pfam" id="PF02625"/>
    </source>
</evidence>
<dbReference type="AlphaFoldDB" id="A0A258DET8"/>
<protein>
    <submittedName>
        <fullName evidence="3">Xanthine dehydrogenase</fullName>
    </submittedName>
</protein>
<reference evidence="3 4" key="1">
    <citation type="submission" date="2017-03" db="EMBL/GenBank/DDBJ databases">
        <title>Lifting the veil on microbial sulfur biogeochemistry in mining wastewaters.</title>
        <authorList>
            <person name="Kantor R.S."/>
            <person name="Colenbrander Nelson T."/>
            <person name="Marshall S."/>
            <person name="Bennett D."/>
            <person name="Apte S."/>
            <person name="Camacho D."/>
            <person name="Thomas B.C."/>
            <person name="Warren L.A."/>
            <person name="Banfield J.F."/>
        </authorList>
    </citation>
    <scope>NUCLEOTIDE SEQUENCE [LARGE SCALE GENOMIC DNA]</scope>
    <source>
        <strain evidence="3">32-67-7</strain>
    </source>
</reference>
<dbReference type="EMBL" id="NCDQ01000013">
    <property type="protein sequence ID" value="OYX06106.1"/>
    <property type="molecule type" value="Genomic_DNA"/>
</dbReference>
<gene>
    <name evidence="3" type="ORF">B7Z12_01560</name>
</gene>
<dbReference type="InterPro" id="IPR027051">
    <property type="entry name" value="XdhC_Rossmann_dom"/>
</dbReference>
<name>A0A258DET8_CAUVI</name>
<feature type="domain" description="XdhC- CoxI" evidence="1">
    <location>
        <begin position="18"/>
        <end position="80"/>
    </location>
</feature>
<dbReference type="PANTHER" id="PTHR30388:SF4">
    <property type="entry name" value="MOLYBDENUM COFACTOR INSERTION CHAPERONE PAOD"/>
    <property type="match status" value="1"/>
</dbReference>
<dbReference type="InterPro" id="IPR052698">
    <property type="entry name" value="MoCofactor_Util/Proc"/>
</dbReference>
<sequence>MHGLAEDARPALAQALSKGPAALATIIALGGGGPRPVGAQMVFGEGLISGFLSGGCIEADVEVHARACLEDGIARRLVYGEGSPWPDIRLLCGARIEILVERIAPDDMAARTLLDLASARQPAFWVSDGARRICAEEPQVPWQGAFERAYDPVPRLVVIGGDPTALAIASLAAQSGHETFLLRPKGPAAPPPLPGVAYRREPLESALAAIGLDAWTAVAVCGHDLEQDHTALMTALPSPAPYVGLLGARRRLPERIARLKAAGLGERELTKLRAPIGLDLGGKAPFEVAVAVIGEVMAARHGQPALARRVVEA</sequence>
<organism evidence="3 4">
    <name type="scientific">Caulobacter vibrioides</name>
    <name type="common">Caulobacter crescentus</name>
    <dbReference type="NCBI Taxonomy" id="155892"/>
    <lineage>
        <taxon>Bacteria</taxon>
        <taxon>Pseudomonadati</taxon>
        <taxon>Pseudomonadota</taxon>
        <taxon>Alphaproteobacteria</taxon>
        <taxon>Caulobacterales</taxon>
        <taxon>Caulobacteraceae</taxon>
        <taxon>Caulobacter</taxon>
    </lineage>
</organism>
<comment type="caution">
    <text evidence="3">The sequence shown here is derived from an EMBL/GenBank/DDBJ whole genome shotgun (WGS) entry which is preliminary data.</text>
</comment>
<evidence type="ECO:0000259" key="2">
    <source>
        <dbReference type="Pfam" id="PF13478"/>
    </source>
</evidence>
<dbReference type="PANTHER" id="PTHR30388">
    <property type="entry name" value="ALDEHYDE OXIDOREDUCTASE MOLYBDENUM COFACTOR ASSEMBLY PROTEIN"/>
    <property type="match status" value="1"/>
</dbReference>
<feature type="domain" description="XdhC Rossmann" evidence="2">
    <location>
        <begin position="156"/>
        <end position="296"/>
    </location>
</feature>
<proteinExistence type="predicted"/>
<dbReference type="Proteomes" id="UP000215616">
    <property type="component" value="Unassembled WGS sequence"/>
</dbReference>
<dbReference type="Pfam" id="PF13478">
    <property type="entry name" value="XdhC_C"/>
    <property type="match status" value="1"/>
</dbReference>
<accession>A0A258DET8</accession>
<evidence type="ECO:0000313" key="3">
    <source>
        <dbReference type="EMBL" id="OYX06106.1"/>
    </source>
</evidence>
<dbReference type="Pfam" id="PF02625">
    <property type="entry name" value="XdhC_CoxI"/>
    <property type="match status" value="1"/>
</dbReference>
<dbReference type="Gene3D" id="3.40.50.720">
    <property type="entry name" value="NAD(P)-binding Rossmann-like Domain"/>
    <property type="match status" value="1"/>
</dbReference>
<evidence type="ECO:0000313" key="4">
    <source>
        <dbReference type="Proteomes" id="UP000215616"/>
    </source>
</evidence>